<name>A0A401UTW0_9CLOT</name>
<dbReference type="AlphaFoldDB" id="A0A401UTW0"/>
<reference evidence="2 3" key="1">
    <citation type="submission" date="2018-11" db="EMBL/GenBank/DDBJ databases">
        <title>Genome sequencing and assembly of Clostridium tagluense strain A121.</title>
        <authorList>
            <person name="Murakami T."/>
            <person name="Segawa T."/>
            <person name="Shcherbakova V.A."/>
            <person name="Mori H."/>
            <person name="Yoshimura Y."/>
        </authorList>
    </citation>
    <scope>NUCLEOTIDE SEQUENCE [LARGE SCALE GENOMIC DNA]</scope>
    <source>
        <strain evidence="2 3">A121</strain>
    </source>
</reference>
<organism evidence="2 3">
    <name type="scientific">Clostridium tagluense</name>
    <dbReference type="NCBI Taxonomy" id="360422"/>
    <lineage>
        <taxon>Bacteria</taxon>
        <taxon>Bacillati</taxon>
        <taxon>Bacillota</taxon>
        <taxon>Clostridia</taxon>
        <taxon>Eubacteriales</taxon>
        <taxon>Clostridiaceae</taxon>
        <taxon>Clostridium</taxon>
    </lineage>
</organism>
<evidence type="ECO:0000256" key="1">
    <source>
        <dbReference type="SAM" id="Coils"/>
    </source>
</evidence>
<feature type="coiled-coil region" evidence="1">
    <location>
        <begin position="134"/>
        <end position="161"/>
    </location>
</feature>
<comment type="caution">
    <text evidence="2">The sequence shown here is derived from an EMBL/GenBank/DDBJ whole genome shotgun (WGS) entry which is preliminary data.</text>
</comment>
<dbReference type="RefSeq" id="WP_125006124.1">
    <property type="nucleotide sequence ID" value="NZ_BHYK01000049.1"/>
</dbReference>
<protein>
    <submittedName>
        <fullName evidence="2">Uncharacterized protein</fullName>
    </submittedName>
</protein>
<keyword evidence="1" id="KW-0175">Coiled coil</keyword>
<accession>A0A401UTW0</accession>
<proteinExistence type="predicted"/>
<dbReference type="EMBL" id="BHYK01000049">
    <property type="protein sequence ID" value="GCD12990.1"/>
    <property type="molecule type" value="Genomic_DNA"/>
</dbReference>
<dbReference type="Proteomes" id="UP000287872">
    <property type="component" value="Unassembled WGS sequence"/>
</dbReference>
<gene>
    <name evidence="2" type="ORF">Ctaglu_46130</name>
</gene>
<evidence type="ECO:0000313" key="3">
    <source>
        <dbReference type="Proteomes" id="UP000287872"/>
    </source>
</evidence>
<sequence>MSVQLTSEDILDRADLNSYLQKFNERVAEVDVSIEKISGELATARNLKEELLLKDMITAGDDFRKPLTNCITKIDNYKRMLEVEIEKRNTFILIMQNSEVDRLLKEFRDISNQELHEYQTVEERVIYSELAQIRERQLELLDKLNSTRNSIETELDEFTRIAQGLGYPQYSLTCSFHQNPQYPNPSFKELGAIMFNCGSIKNSKYLYEMSTRVY</sequence>
<evidence type="ECO:0000313" key="2">
    <source>
        <dbReference type="EMBL" id="GCD12990.1"/>
    </source>
</evidence>
<keyword evidence="3" id="KW-1185">Reference proteome</keyword>
<dbReference type="OrthoDB" id="9940131at2"/>